<evidence type="ECO:0000256" key="1">
    <source>
        <dbReference type="SAM" id="MobiDB-lite"/>
    </source>
</evidence>
<feature type="compositionally biased region" description="Low complexity" evidence="1">
    <location>
        <begin position="1"/>
        <end position="12"/>
    </location>
</feature>
<accession>A0A3G5AJ92</accession>
<protein>
    <submittedName>
        <fullName evidence="2">Uncharacterized protein</fullName>
    </submittedName>
</protein>
<organism evidence="2">
    <name type="scientific">Solumvirus sp</name>
    <dbReference type="NCBI Taxonomy" id="2487773"/>
    <lineage>
        <taxon>Viruses</taxon>
        <taxon>Pithoviruses</taxon>
    </lineage>
</organism>
<feature type="region of interest" description="Disordered" evidence="1">
    <location>
        <begin position="1"/>
        <end position="25"/>
    </location>
</feature>
<gene>
    <name evidence="2" type="ORF">Solumvirus6_16</name>
</gene>
<name>A0A3G5AJ92_9VIRU</name>
<reference evidence="2" key="1">
    <citation type="submission" date="2018-10" db="EMBL/GenBank/DDBJ databases">
        <title>Hidden diversity of soil giant viruses.</title>
        <authorList>
            <person name="Schulz F."/>
            <person name="Alteio L."/>
            <person name="Goudeau D."/>
            <person name="Ryan E.M."/>
            <person name="Malmstrom R.R."/>
            <person name="Blanchard J."/>
            <person name="Woyke T."/>
        </authorList>
    </citation>
    <scope>NUCLEOTIDE SEQUENCE</scope>
    <source>
        <strain evidence="2">SMV1</strain>
    </source>
</reference>
<proteinExistence type="predicted"/>
<sequence>MSSTKSGKKGSIPGPPGAQGPAGDTKRVISFNSGGILVKESYIDVNSQKSHPYAAAIMLDDNYLLSSLGATLSVGNSDTKSGYQVEILHKPYNGNTLSSLKSIKPVMISSSNIVCFNNVAFNKGDIISIKTIAFGTPNPTVIIGYLVLFKNTKP</sequence>
<evidence type="ECO:0000313" key="2">
    <source>
        <dbReference type="EMBL" id="AYV86381.1"/>
    </source>
</evidence>
<dbReference type="EMBL" id="MK072503">
    <property type="protein sequence ID" value="AYV86381.1"/>
    <property type="molecule type" value="Genomic_DNA"/>
</dbReference>